<dbReference type="Proteomes" id="UP001320706">
    <property type="component" value="Unassembled WGS sequence"/>
</dbReference>
<evidence type="ECO:0000313" key="1">
    <source>
        <dbReference type="EMBL" id="KAK8213603.1"/>
    </source>
</evidence>
<dbReference type="EMBL" id="JAMKPW020000011">
    <property type="protein sequence ID" value="KAK8213603.1"/>
    <property type="molecule type" value="Genomic_DNA"/>
</dbReference>
<proteinExistence type="predicted"/>
<evidence type="ECO:0000313" key="2">
    <source>
        <dbReference type="Proteomes" id="UP001320706"/>
    </source>
</evidence>
<keyword evidence="1" id="KW-0687">Ribonucleoprotein</keyword>
<keyword evidence="2" id="KW-1185">Reference proteome</keyword>
<reference evidence="1" key="1">
    <citation type="submission" date="2024-02" db="EMBL/GenBank/DDBJ databases">
        <title>Metagenome Assembled Genome of Zalaria obscura JY119.</title>
        <authorList>
            <person name="Vighnesh L."/>
            <person name="Jagadeeshwari U."/>
            <person name="Venkata Ramana C."/>
            <person name="Sasikala C."/>
        </authorList>
    </citation>
    <scope>NUCLEOTIDE SEQUENCE</scope>
    <source>
        <strain evidence="1">JY119</strain>
    </source>
</reference>
<gene>
    <name evidence="1" type="primary">MRPL4</name>
    <name evidence="1" type="ORF">M8818_002907</name>
</gene>
<keyword evidence="1" id="KW-0689">Ribosomal protein</keyword>
<sequence>MVVRLTQRAIKHVLTERWYTWENARQIAETDPEVNLNPTKKRPAYKKGGLPPIEESKKGASAPKKVGSLNSLASRGTLLTFSKAGSKQVAEQTPASAQASAQELLDPMNTMHIQDSSSREARA</sequence>
<comment type="caution">
    <text evidence="1">The sequence shown here is derived from an EMBL/GenBank/DDBJ whole genome shotgun (WGS) entry which is preliminary data.</text>
</comment>
<accession>A0ACC3SH81</accession>
<name>A0ACC3SH81_9PEZI</name>
<protein>
    <submittedName>
        <fullName evidence="1">54S ribosomal protein L4 mitochondrial</fullName>
    </submittedName>
</protein>
<organism evidence="1 2">
    <name type="scientific">Zalaria obscura</name>
    <dbReference type="NCBI Taxonomy" id="2024903"/>
    <lineage>
        <taxon>Eukaryota</taxon>
        <taxon>Fungi</taxon>
        <taxon>Dikarya</taxon>
        <taxon>Ascomycota</taxon>
        <taxon>Pezizomycotina</taxon>
        <taxon>Dothideomycetes</taxon>
        <taxon>Dothideomycetidae</taxon>
        <taxon>Dothideales</taxon>
        <taxon>Zalariaceae</taxon>
        <taxon>Zalaria</taxon>
    </lineage>
</organism>